<dbReference type="EMBL" id="WUAV01000002">
    <property type="protein sequence ID" value="KAF1765596.1"/>
    <property type="molecule type" value="Genomic_DNA"/>
</dbReference>
<reference evidence="1 2" key="1">
    <citation type="submission" date="2019-12" db="EMBL/GenBank/DDBJ databases">
        <title>Chromosome-level assembly of the Caenorhabditis remanei genome.</title>
        <authorList>
            <person name="Teterina A.A."/>
            <person name="Willis J.H."/>
            <person name="Phillips P.C."/>
        </authorList>
    </citation>
    <scope>NUCLEOTIDE SEQUENCE [LARGE SCALE GENOMIC DNA]</scope>
    <source>
        <strain evidence="1 2">PX506</strain>
        <tissue evidence="1">Whole organism</tissue>
    </source>
</reference>
<protein>
    <submittedName>
        <fullName evidence="1">Uncharacterized protein</fullName>
    </submittedName>
</protein>
<gene>
    <name evidence="1" type="ORF">GCK72_005548</name>
</gene>
<evidence type="ECO:0000313" key="1">
    <source>
        <dbReference type="EMBL" id="KAF1765596.1"/>
    </source>
</evidence>
<dbReference type="KEGG" id="crq:GCK72_005548"/>
<dbReference type="CTD" id="9821787"/>
<accession>A0A6A5HFW1</accession>
<evidence type="ECO:0000313" key="2">
    <source>
        <dbReference type="Proteomes" id="UP000483820"/>
    </source>
</evidence>
<organism evidence="1 2">
    <name type="scientific">Caenorhabditis remanei</name>
    <name type="common">Caenorhabditis vulgaris</name>
    <dbReference type="NCBI Taxonomy" id="31234"/>
    <lineage>
        <taxon>Eukaryota</taxon>
        <taxon>Metazoa</taxon>
        <taxon>Ecdysozoa</taxon>
        <taxon>Nematoda</taxon>
        <taxon>Chromadorea</taxon>
        <taxon>Rhabditida</taxon>
        <taxon>Rhabditina</taxon>
        <taxon>Rhabditomorpha</taxon>
        <taxon>Rhabditoidea</taxon>
        <taxon>Rhabditidae</taxon>
        <taxon>Peloderinae</taxon>
        <taxon>Caenorhabditis</taxon>
    </lineage>
</organism>
<dbReference type="AlphaFoldDB" id="A0A6A5HFW1"/>
<comment type="caution">
    <text evidence="1">The sequence shown here is derived from an EMBL/GenBank/DDBJ whole genome shotgun (WGS) entry which is preliminary data.</text>
</comment>
<proteinExistence type="predicted"/>
<name>A0A6A5HFW1_CAERE</name>
<sequence>MRRKSPRATILFAVNPDKGAFPLLMTLPYENYNNQATSSSGEGITEVTELTAGRLESIAEDGSTLKRLLITSLFNLFYSISVPHLKELCIYLHTMVF</sequence>
<dbReference type="RefSeq" id="XP_003116991.2">
    <property type="nucleotide sequence ID" value="XM_003116943.2"/>
</dbReference>
<dbReference type="Proteomes" id="UP000483820">
    <property type="component" value="Chromosome II"/>
</dbReference>
<dbReference type="GeneID" id="9821787"/>